<evidence type="ECO:0000313" key="1">
    <source>
        <dbReference type="EMBL" id="GGY27473.1"/>
    </source>
</evidence>
<organism evidence="1 2">
    <name type="scientific">Rhodanobacter panaciterrae</name>
    <dbReference type="NCBI Taxonomy" id="490572"/>
    <lineage>
        <taxon>Bacteria</taxon>
        <taxon>Pseudomonadati</taxon>
        <taxon>Pseudomonadota</taxon>
        <taxon>Gammaproteobacteria</taxon>
        <taxon>Lysobacterales</taxon>
        <taxon>Rhodanobacteraceae</taxon>
        <taxon>Rhodanobacter</taxon>
    </lineage>
</organism>
<comment type="caution">
    <text evidence="1">The sequence shown here is derived from an EMBL/GenBank/DDBJ whole genome shotgun (WGS) entry which is preliminary data.</text>
</comment>
<name>A0ABQ2ZZE1_9GAMM</name>
<evidence type="ECO:0000313" key="2">
    <source>
        <dbReference type="Proteomes" id="UP000621898"/>
    </source>
</evidence>
<proteinExistence type="predicted"/>
<dbReference type="EMBL" id="BMXT01000002">
    <property type="protein sequence ID" value="GGY27473.1"/>
    <property type="molecule type" value="Genomic_DNA"/>
</dbReference>
<keyword evidence="2" id="KW-1185">Reference proteome</keyword>
<accession>A0ABQ2ZZE1</accession>
<reference evidence="2" key="1">
    <citation type="journal article" date="2019" name="Int. J. Syst. Evol. Microbiol.">
        <title>The Global Catalogue of Microorganisms (GCM) 10K type strain sequencing project: providing services to taxonomists for standard genome sequencing and annotation.</title>
        <authorList>
            <consortium name="The Broad Institute Genomics Platform"/>
            <consortium name="The Broad Institute Genome Sequencing Center for Infectious Disease"/>
            <person name="Wu L."/>
            <person name="Ma J."/>
        </authorList>
    </citation>
    <scope>NUCLEOTIDE SEQUENCE [LARGE SCALE GENOMIC DNA]</scope>
    <source>
        <strain evidence="2">KCTC 22232</strain>
    </source>
</reference>
<dbReference type="Proteomes" id="UP000621898">
    <property type="component" value="Unassembled WGS sequence"/>
</dbReference>
<sequence length="59" mass="6287">MLIQPTSIANANELLNARANKLIASLSLSGIAIAISNRKHAATERMLNSDAYTASMLKC</sequence>
<protein>
    <submittedName>
        <fullName evidence="1">Uncharacterized protein</fullName>
    </submittedName>
</protein>
<gene>
    <name evidence="1" type="ORF">GCM10008098_20680</name>
</gene>